<feature type="DNA-binding region" description="H-T-H motif" evidence="2">
    <location>
        <begin position="29"/>
        <end position="48"/>
    </location>
</feature>
<evidence type="ECO:0000313" key="5">
    <source>
        <dbReference type="Proteomes" id="UP001500620"/>
    </source>
</evidence>
<dbReference type="RefSeq" id="WP_345130179.1">
    <property type="nucleotide sequence ID" value="NZ_BAABAT010000015.1"/>
</dbReference>
<feature type="domain" description="HTH tetR-type" evidence="3">
    <location>
        <begin position="6"/>
        <end position="66"/>
    </location>
</feature>
<dbReference type="PANTHER" id="PTHR43479:SF7">
    <property type="entry name" value="TETR-FAMILY TRANSCRIPTIONAL REGULATOR"/>
    <property type="match status" value="1"/>
</dbReference>
<dbReference type="Pfam" id="PF00440">
    <property type="entry name" value="TetR_N"/>
    <property type="match status" value="1"/>
</dbReference>
<accession>A0ABP8DD51</accession>
<protein>
    <submittedName>
        <fullName evidence="4">TetR/AcrR family transcriptional regulator</fullName>
    </submittedName>
</protein>
<dbReference type="InterPro" id="IPR009057">
    <property type="entry name" value="Homeodomain-like_sf"/>
</dbReference>
<dbReference type="InterPro" id="IPR050624">
    <property type="entry name" value="HTH-type_Tx_Regulator"/>
</dbReference>
<keyword evidence="5" id="KW-1185">Reference proteome</keyword>
<dbReference type="EMBL" id="BAABAT010000015">
    <property type="protein sequence ID" value="GAA4253132.1"/>
    <property type="molecule type" value="Genomic_DNA"/>
</dbReference>
<dbReference type="PROSITE" id="PS50977">
    <property type="entry name" value="HTH_TETR_2"/>
    <property type="match status" value="1"/>
</dbReference>
<evidence type="ECO:0000313" key="4">
    <source>
        <dbReference type="EMBL" id="GAA4253132.1"/>
    </source>
</evidence>
<dbReference type="Gene3D" id="1.10.357.10">
    <property type="entry name" value="Tetracycline Repressor, domain 2"/>
    <property type="match status" value="1"/>
</dbReference>
<evidence type="ECO:0000256" key="2">
    <source>
        <dbReference type="PROSITE-ProRule" id="PRU00335"/>
    </source>
</evidence>
<dbReference type="Pfam" id="PF14278">
    <property type="entry name" value="TetR_C_8"/>
    <property type="match status" value="1"/>
</dbReference>
<proteinExistence type="predicted"/>
<dbReference type="Proteomes" id="UP001500620">
    <property type="component" value="Unassembled WGS sequence"/>
</dbReference>
<dbReference type="PANTHER" id="PTHR43479">
    <property type="entry name" value="ACREF/ENVCD OPERON REPRESSOR-RELATED"/>
    <property type="match status" value="1"/>
</dbReference>
<organism evidence="4 5">
    <name type="scientific">Dactylosporangium darangshiense</name>
    <dbReference type="NCBI Taxonomy" id="579108"/>
    <lineage>
        <taxon>Bacteria</taxon>
        <taxon>Bacillati</taxon>
        <taxon>Actinomycetota</taxon>
        <taxon>Actinomycetes</taxon>
        <taxon>Micromonosporales</taxon>
        <taxon>Micromonosporaceae</taxon>
        <taxon>Dactylosporangium</taxon>
    </lineage>
</organism>
<sequence>MDRRVRRTRRILGEALVELVIEQGYEATTVQDVLDRADVGRSTFYAHFRDKDALLMAGFDDLAERLRADLDALAPGVAPEPGQPVVGLFAHAYRNRTLYAALFGRRGGPAFRRRLHELLAGLLRPHLAPHLAAAGSDLPVDGVVEFATSAAIGLLVWWIDDGFRHPPRRMALMYQRLAAPGISAALGGPAVPSEISGTAQHAGIRAPDR</sequence>
<dbReference type="InterPro" id="IPR039532">
    <property type="entry name" value="TetR_C_Firmicutes"/>
</dbReference>
<name>A0ABP8DD51_9ACTN</name>
<dbReference type="InterPro" id="IPR001647">
    <property type="entry name" value="HTH_TetR"/>
</dbReference>
<reference evidence="5" key="1">
    <citation type="journal article" date="2019" name="Int. J. Syst. Evol. Microbiol.">
        <title>The Global Catalogue of Microorganisms (GCM) 10K type strain sequencing project: providing services to taxonomists for standard genome sequencing and annotation.</title>
        <authorList>
            <consortium name="The Broad Institute Genomics Platform"/>
            <consortium name="The Broad Institute Genome Sequencing Center for Infectious Disease"/>
            <person name="Wu L."/>
            <person name="Ma J."/>
        </authorList>
    </citation>
    <scope>NUCLEOTIDE SEQUENCE [LARGE SCALE GENOMIC DNA]</scope>
    <source>
        <strain evidence="5">JCM 17441</strain>
    </source>
</reference>
<dbReference type="SUPFAM" id="SSF46689">
    <property type="entry name" value="Homeodomain-like"/>
    <property type="match status" value="1"/>
</dbReference>
<dbReference type="PRINTS" id="PR00455">
    <property type="entry name" value="HTHTETR"/>
</dbReference>
<gene>
    <name evidence="4" type="ORF">GCM10022255_052750</name>
</gene>
<keyword evidence="1 2" id="KW-0238">DNA-binding</keyword>
<comment type="caution">
    <text evidence="4">The sequence shown here is derived from an EMBL/GenBank/DDBJ whole genome shotgun (WGS) entry which is preliminary data.</text>
</comment>
<evidence type="ECO:0000256" key="1">
    <source>
        <dbReference type="ARBA" id="ARBA00023125"/>
    </source>
</evidence>
<evidence type="ECO:0000259" key="3">
    <source>
        <dbReference type="PROSITE" id="PS50977"/>
    </source>
</evidence>